<keyword evidence="3" id="KW-1185">Reference proteome</keyword>
<sequence>MNQLTKMFNGEQLRIIEKDSESWFVAKDVCDILEINNSRQAVTRLDEDEKTGVTLNDGSQNRNLTAVNEFGLYNLVLSSRKSEAKQFKRWITHEVLPSIRKTGSYQIERNQPSYMIDDPIKRAEIWITERKEFEQLEQKHKADLPYTNFGKAVSNSNASINVGTFAKMMYDEHNLRIGRNKMFAWLRAKGYLIKFGREKNNPKQQYIEQGLFSTTVTMISRTEGDVESVTILITGKGQVKFAELLLKDFKAVI</sequence>
<proteinExistence type="predicted"/>
<dbReference type="SMART" id="SM01040">
    <property type="entry name" value="Bro-N"/>
    <property type="match status" value="1"/>
</dbReference>
<evidence type="ECO:0000259" key="1">
    <source>
        <dbReference type="PROSITE" id="PS51750"/>
    </source>
</evidence>
<feature type="domain" description="Bro-N" evidence="1">
    <location>
        <begin position="1"/>
        <end position="103"/>
    </location>
</feature>
<evidence type="ECO:0000313" key="3">
    <source>
        <dbReference type="Proteomes" id="UP001235343"/>
    </source>
</evidence>
<dbReference type="Pfam" id="PF03374">
    <property type="entry name" value="ANT"/>
    <property type="match status" value="1"/>
</dbReference>
<dbReference type="InterPro" id="IPR005039">
    <property type="entry name" value="Ant_C"/>
</dbReference>
<name>A0ABT7LAB6_9BACI</name>
<evidence type="ECO:0000313" key="2">
    <source>
        <dbReference type="EMBL" id="MDL4842798.1"/>
    </source>
</evidence>
<dbReference type="RefSeq" id="WP_285934091.1">
    <property type="nucleotide sequence ID" value="NZ_JASTZU010000063.1"/>
</dbReference>
<dbReference type="PANTHER" id="PTHR36180:SF2">
    <property type="entry name" value="BRO FAMILY PROTEIN"/>
    <property type="match status" value="1"/>
</dbReference>
<dbReference type="Proteomes" id="UP001235343">
    <property type="component" value="Unassembled WGS sequence"/>
</dbReference>
<accession>A0ABT7LAB6</accession>
<reference evidence="2 3" key="1">
    <citation type="submission" date="2023-06" db="EMBL/GenBank/DDBJ databases">
        <title>Aquibacillus rhizosphaerae LR5S19.</title>
        <authorList>
            <person name="Sun J.-Q."/>
        </authorList>
    </citation>
    <scope>NUCLEOTIDE SEQUENCE [LARGE SCALE GENOMIC DNA]</scope>
    <source>
        <strain evidence="2 3">LR5S19</strain>
    </source>
</reference>
<dbReference type="InterPro" id="IPR003497">
    <property type="entry name" value="BRO_N_domain"/>
</dbReference>
<comment type="caution">
    <text evidence="2">The sequence shown here is derived from an EMBL/GenBank/DDBJ whole genome shotgun (WGS) entry which is preliminary data.</text>
</comment>
<organism evidence="2 3">
    <name type="scientific">Aquibacillus rhizosphaerae</name>
    <dbReference type="NCBI Taxonomy" id="3051431"/>
    <lineage>
        <taxon>Bacteria</taxon>
        <taxon>Bacillati</taxon>
        <taxon>Bacillota</taxon>
        <taxon>Bacilli</taxon>
        <taxon>Bacillales</taxon>
        <taxon>Bacillaceae</taxon>
        <taxon>Aquibacillus</taxon>
    </lineage>
</organism>
<dbReference type="Pfam" id="PF02498">
    <property type="entry name" value="Bro-N"/>
    <property type="match status" value="1"/>
</dbReference>
<dbReference type="PANTHER" id="PTHR36180">
    <property type="entry name" value="DNA-BINDING PROTEIN-RELATED-RELATED"/>
    <property type="match status" value="1"/>
</dbReference>
<dbReference type="PROSITE" id="PS51750">
    <property type="entry name" value="BRO_N"/>
    <property type="match status" value="1"/>
</dbReference>
<protein>
    <submittedName>
        <fullName evidence="2">BRO family protein</fullName>
    </submittedName>
</protein>
<dbReference type="EMBL" id="JASTZU010000063">
    <property type="protein sequence ID" value="MDL4842798.1"/>
    <property type="molecule type" value="Genomic_DNA"/>
</dbReference>
<gene>
    <name evidence="2" type="ORF">QQS35_20395</name>
</gene>